<evidence type="ECO:0000259" key="3">
    <source>
        <dbReference type="PROSITE" id="PS51186"/>
    </source>
</evidence>
<sequence>MSASADRPGTHGRMPGVGHESVTVRRLGVEDAAQYRMFRLEALRTAPTAFTSHYEEESAKPLSVTIERLAAAGRPDDAVIGAFDAGRLVGIAGLSVPRRQQERHKATLFGMAVAPHAAGRGIGKALVQRILRIAAATDGLAQVGLTVSEGNLPAERLYRSCGFEVWGREPRAVIIGGQAIAKLHMVRMLDSA</sequence>
<evidence type="ECO:0000313" key="4">
    <source>
        <dbReference type="EMBL" id="TMR29028.1"/>
    </source>
</evidence>
<evidence type="ECO:0000313" key="5">
    <source>
        <dbReference type="Proteomes" id="UP000306628"/>
    </source>
</evidence>
<feature type="domain" description="N-acetyltransferase" evidence="3">
    <location>
        <begin position="22"/>
        <end position="190"/>
    </location>
</feature>
<proteinExistence type="predicted"/>
<dbReference type="PROSITE" id="PS51186">
    <property type="entry name" value="GNAT"/>
    <property type="match status" value="1"/>
</dbReference>
<dbReference type="CDD" id="cd04301">
    <property type="entry name" value="NAT_SF"/>
    <property type="match status" value="1"/>
</dbReference>
<dbReference type="InterPro" id="IPR016181">
    <property type="entry name" value="Acyl_CoA_acyltransferase"/>
</dbReference>
<dbReference type="PANTHER" id="PTHR43877">
    <property type="entry name" value="AMINOALKYLPHOSPHONATE N-ACETYLTRANSFERASE-RELATED-RELATED"/>
    <property type="match status" value="1"/>
</dbReference>
<reference evidence="4 5" key="1">
    <citation type="submission" date="2019-05" db="EMBL/GenBank/DDBJ databases">
        <title>Draft genome sequence of Nonomuraea zeae DSM 100528.</title>
        <authorList>
            <person name="Saricaoglu S."/>
            <person name="Isik K."/>
        </authorList>
    </citation>
    <scope>NUCLEOTIDE SEQUENCE [LARGE SCALE GENOMIC DNA]</scope>
    <source>
        <strain evidence="4 5">DSM 100528</strain>
    </source>
</reference>
<dbReference type="OrthoDB" id="9814648at2"/>
<dbReference type="InterPro" id="IPR000182">
    <property type="entry name" value="GNAT_dom"/>
</dbReference>
<dbReference type="AlphaFoldDB" id="A0A5S4G7N0"/>
<keyword evidence="1 4" id="KW-0808">Transferase</keyword>
<dbReference type="Pfam" id="PF00583">
    <property type="entry name" value="Acetyltransf_1"/>
    <property type="match status" value="1"/>
</dbReference>
<evidence type="ECO:0000256" key="2">
    <source>
        <dbReference type="ARBA" id="ARBA00023315"/>
    </source>
</evidence>
<gene>
    <name evidence="4" type="ORF">ETD85_33835</name>
</gene>
<comment type="caution">
    <text evidence="4">The sequence shown here is derived from an EMBL/GenBank/DDBJ whole genome shotgun (WGS) entry which is preliminary data.</text>
</comment>
<name>A0A5S4G7N0_9ACTN</name>
<protein>
    <submittedName>
        <fullName evidence="4">GNAT family N-acetyltransferase</fullName>
    </submittedName>
</protein>
<accession>A0A5S4G7N0</accession>
<dbReference type="SUPFAM" id="SSF55729">
    <property type="entry name" value="Acyl-CoA N-acyltransferases (Nat)"/>
    <property type="match status" value="1"/>
</dbReference>
<dbReference type="InterPro" id="IPR050832">
    <property type="entry name" value="Bact_Acetyltransf"/>
</dbReference>
<evidence type="ECO:0000256" key="1">
    <source>
        <dbReference type="ARBA" id="ARBA00022679"/>
    </source>
</evidence>
<dbReference type="EMBL" id="VCKX01000129">
    <property type="protein sequence ID" value="TMR29028.1"/>
    <property type="molecule type" value="Genomic_DNA"/>
</dbReference>
<dbReference type="Gene3D" id="3.40.630.30">
    <property type="match status" value="1"/>
</dbReference>
<keyword evidence="2" id="KW-0012">Acyltransferase</keyword>
<dbReference type="GO" id="GO:0016747">
    <property type="term" value="F:acyltransferase activity, transferring groups other than amino-acyl groups"/>
    <property type="evidence" value="ECO:0007669"/>
    <property type="project" value="InterPro"/>
</dbReference>
<keyword evidence="5" id="KW-1185">Reference proteome</keyword>
<dbReference type="Proteomes" id="UP000306628">
    <property type="component" value="Unassembled WGS sequence"/>
</dbReference>
<dbReference type="PANTHER" id="PTHR43877:SF2">
    <property type="entry name" value="AMINOALKYLPHOSPHONATE N-ACETYLTRANSFERASE-RELATED"/>
    <property type="match status" value="1"/>
</dbReference>
<organism evidence="4 5">
    <name type="scientific">Nonomuraea zeae</name>
    <dbReference type="NCBI Taxonomy" id="1642303"/>
    <lineage>
        <taxon>Bacteria</taxon>
        <taxon>Bacillati</taxon>
        <taxon>Actinomycetota</taxon>
        <taxon>Actinomycetes</taxon>
        <taxon>Streptosporangiales</taxon>
        <taxon>Streptosporangiaceae</taxon>
        <taxon>Nonomuraea</taxon>
    </lineage>
</organism>